<dbReference type="GO" id="GO:0005634">
    <property type="term" value="C:nucleus"/>
    <property type="evidence" value="ECO:0007669"/>
    <property type="project" value="UniProtKB-SubCell"/>
</dbReference>
<comment type="subcellular location">
    <subcellularLocation>
        <location evidence="1">Nucleus</location>
    </subcellularLocation>
</comment>
<evidence type="ECO:0000256" key="4">
    <source>
        <dbReference type="ARBA" id="ARBA00022771"/>
    </source>
</evidence>
<dbReference type="GO" id="GO:0008270">
    <property type="term" value="F:zinc ion binding"/>
    <property type="evidence" value="ECO:0007669"/>
    <property type="project" value="UniProtKB-KW"/>
</dbReference>
<evidence type="ECO:0000256" key="1">
    <source>
        <dbReference type="ARBA" id="ARBA00004123"/>
    </source>
</evidence>
<evidence type="ECO:0000256" key="3">
    <source>
        <dbReference type="ARBA" id="ARBA00022737"/>
    </source>
</evidence>
<dbReference type="PANTHER" id="PTHR24404">
    <property type="entry name" value="ZINC FINGER PROTEIN"/>
    <property type="match status" value="1"/>
</dbReference>
<feature type="region of interest" description="Disordered" evidence="9">
    <location>
        <begin position="127"/>
        <end position="201"/>
    </location>
</feature>
<dbReference type="PANTHER" id="PTHR24404:SF114">
    <property type="entry name" value="KLUMPFUSS, ISOFORM B-RELATED"/>
    <property type="match status" value="1"/>
</dbReference>
<keyword evidence="2" id="KW-0479">Metal-binding</keyword>
<feature type="region of interest" description="Disordered" evidence="9">
    <location>
        <begin position="39"/>
        <end position="82"/>
    </location>
</feature>
<evidence type="ECO:0000313" key="11">
    <source>
        <dbReference type="EMBL" id="ESK95287.1"/>
    </source>
</evidence>
<feature type="region of interest" description="Disordered" evidence="9">
    <location>
        <begin position="1"/>
        <end position="21"/>
    </location>
</feature>
<protein>
    <submittedName>
        <fullName evidence="11">Zinc finger protein 143</fullName>
    </submittedName>
</protein>
<evidence type="ECO:0000256" key="2">
    <source>
        <dbReference type="ARBA" id="ARBA00022723"/>
    </source>
</evidence>
<evidence type="ECO:0000256" key="6">
    <source>
        <dbReference type="ARBA" id="ARBA00023125"/>
    </source>
</evidence>
<dbReference type="SUPFAM" id="SSF57667">
    <property type="entry name" value="beta-beta-alpha zinc fingers"/>
    <property type="match status" value="2"/>
</dbReference>
<dbReference type="PROSITE" id="PS00028">
    <property type="entry name" value="ZINC_FINGER_C2H2_1"/>
    <property type="match status" value="2"/>
</dbReference>
<dbReference type="InterPro" id="IPR013087">
    <property type="entry name" value="Znf_C2H2_type"/>
</dbReference>
<keyword evidence="3" id="KW-0677">Repeat</keyword>
<feature type="compositionally biased region" description="Polar residues" evidence="9">
    <location>
        <begin position="161"/>
        <end position="171"/>
    </location>
</feature>
<dbReference type="Gene3D" id="3.30.160.60">
    <property type="entry name" value="Classic Zinc Finger"/>
    <property type="match status" value="2"/>
</dbReference>
<evidence type="ECO:0000256" key="8">
    <source>
        <dbReference type="PROSITE-ProRule" id="PRU00042"/>
    </source>
</evidence>
<dbReference type="SMART" id="SM00355">
    <property type="entry name" value="ZnF_C2H2"/>
    <property type="match status" value="2"/>
</dbReference>
<dbReference type="OrthoDB" id="3437960at2759"/>
<evidence type="ECO:0000313" key="12">
    <source>
        <dbReference type="Proteomes" id="UP000017559"/>
    </source>
</evidence>
<feature type="domain" description="C2H2-type" evidence="10">
    <location>
        <begin position="406"/>
        <end position="435"/>
    </location>
</feature>
<keyword evidence="7" id="KW-0539">Nucleus</keyword>
<dbReference type="KEGG" id="mrr:Moror_3960"/>
<feature type="domain" description="C2H2-type" evidence="10">
    <location>
        <begin position="264"/>
        <end position="291"/>
    </location>
</feature>
<keyword evidence="5" id="KW-0862">Zinc</keyword>
<evidence type="ECO:0000256" key="5">
    <source>
        <dbReference type="ARBA" id="ARBA00022833"/>
    </source>
</evidence>
<organism evidence="11 12">
    <name type="scientific">Moniliophthora roreri (strain MCA 2997)</name>
    <name type="common">Cocoa frosty pod rot fungus</name>
    <name type="synonym">Crinipellis roreri</name>
    <dbReference type="NCBI Taxonomy" id="1381753"/>
    <lineage>
        <taxon>Eukaryota</taxon>
        <taxon>Fungi</taxon>
        <taxon>Dikarya</taxon>
        <taxon>Basidiomycota</taxon>
        <taxon>Agaricomycotina</taxon>
        <taxon>Agaricomycetes</taxon>
        <taxon>Agaricomycetidae</taxon>
        <taxon>Agaricales</taxon>
        <taxon>Marasmiineae</taxon>
        <taxon>Marasmiaceae</taxon>
        <taxon>Moniliophthora</taxon>
    </lineage>
</organism>
<keyword evidence="4 8" id="KW-0863">Zinc-finger</keyword>
<dbReference type="GO" id="GO:0000978">
    <property type="term" value="F:RNA polymerase II cis-regulatory region sequence-specific DNA binding"/>
    <property type="evidence" value="ECO:0007669"/>
    <property type="project" value="TreeGrafter"/>
</dbReference>
<reference evidence="11 12" key="1">
    <citation type="journal article" date="2014" name="BMC Genomics">
        <title>Genome and secretome analysis of the hemibiotrophic fungal pathogen, Moniliophthora roreri, which causes frosty pod rot disease of cacao: mechanisms of the biotrophic and necrotrophic phases.</title>
        <authorList>
            <person name="Meinhardt L.W."/>
            <person name="Costa G.G.L."/>
            <person name="Thomazella D.P.T."/>
            <person name="Teixeira P.J.P.L."/>
            <person name="Carazzolle M.F."/>
            <person name="Schuster S.C."/>
            <person name="Carlson J.E."/>
            <person name="Guiltinan M.J."/>
            <person name="Mieczkowski P."/>
            <person name="Farmer A."/>
            <person name="Ramaraj T."/>
            <person name="Crozier J."/>
            <person name="Davis R.E."/>
            <person name="Shao J."/>
            <person name="Melnick R.L."/>
            <person name="Pereira G.A.G."/>
            <person name="Bailey B.A."/>
        </authorList>
    </citation>
    <scope>NUCLEOTIDE SEQUENCE [LARGE SCALE GENOMIC DNA]</scope>
    <source>
        <strain evidence="11 12">MCA 2997</strain>
    </source>
</reference>
<dbReference type="Pfam" id="PF00096">
    <property type="entry name" value="zf-C2H2"/>
    <property type="match status" value="1"/>
</dbReference>
<name>V2XNG5_MONRO</name>
<keyword evidence="12" id="KW-1185">Reference proteome</keyword>
<proteinExistence type="predicted"/>
<dbReference type="GO" id="GO:0003700">
    <property type="term" value="F:DNA-binding transcription factor activity"/>
    <property type="evidence" value="ECO:0007669"/>
    <property type="project" value="TreeGrafter"/>
</dbReference>
<evidence type="ECO:0000256" key="9">
    <source>
        <dbReference type="SAM" id="MobiDB-lite"/>
    </source>
</evidence>
<dbReference type="GO" id="GO:0006357">
    <property type="term" value="P:regulation of transcription by RNA polymerase II"/>
    <property type="evidence" value="ECO:0007669"/>
    <property type="project" value="TreeGrafter"/>
</dbReference>
<keyword evidence="6" id="KW-0238">DNA-binding</keyword>
<feature type="compositionally biased region" description="Polar residues" evidence="9">
    <location>
        <begin position="10"/>
        <end position="21"/>
    </location>
</feature>
<dbReference type="PROSITE" id="PS50157">
    <property type="entry name" value="ZINC_FINGER_C2H2_2"/>
    <property type="match status" value="2"/>
</dbReference>
<comment type="caution">
    <text evidence="11">The sequence shown here is derived from an EMBL/GenBank/DDBJ whole genome shotgun (WGS) entry which is preliminary data.</text>
</comment>
<dbReference type="InterPro" id="IPR036236">
    <property type="entry name" value="Znf_C2H2_sf"/>
</dbReference>
<sequence>MAASHFRESAPSTPLTDNGSYKQLTSSVYLSEVQEDGYHERTSWVQGPDSRSGSSSRSGAYEPGYSSYPLPEPHDRDSYPTYRDNISQERNLAGNPYQSPSTACHSPSVMCHGHNYRYPESTANLGGGFDPLASTRESNPHRQVPSPPTVKPAKVHPSGFQLPSSYDSNGSGLFEHSPPYHRRHNHTEHHPLSVNSRGITPPLTAGYEIDRTLGHEMHGRGQDGYSSVTRNVATTAGVARQFIASPAVVAASRARRTPGKLAAYCCPHCDSTFTASHNLQSHIRSHFGVRPFIDNNNGNGHGANAAPGNERLHFDLRTNYFYSSSGCIDFQQELPPCPIHQQAPPLCLSSVIEQQWPSQTTPVYPGTLSVEANYDDYLNLSYYDVDNGTDSLSPPNVPPKRTKPKFFCDMPGCGKSYTAAHNLKYHQRAHKRTKPFQRGQRYLAFHQAGVEDL</sequence>
<accession>V2XNG5</accession>
<dbReference type="HOGENOM" id="CLU_604233_0_0_1"/>
<dbReference type="EMBL" id="AWSO01000096">
    <property type="protein sequence ID" value="ESK95287.1"/>
    <property type="molecule type" value="Genomic_DNA"/>
</dbReference>
<feature type="compositionally biased region" description="Low complexity" evidence="9">
    <location>
        <begin position="50"/>
        <end position="59"/>
    </location>
</feature>
<evidence type="ECO:0000259" key="10">
    <source>
        <dbReference type="PROSITE" id="PS50157"/>
    </source>
</evidence>
<evidence type="ECO:0000256" key="7">
    <source>
        <dbReference type="ARBA" id="ARBA00023242"/>
    </source>
</evidence>
<dbReference type="InterPro" id="IPR050589">
    <property type="entry name" value="Ikaros_C2H2-ZF"/>
</dbReference>
<dbReference type="Proteomes" id="UP000017559">
    <property type="component" value="Unassembled WGS sequence"/>
</dbReference>
<dbReference type="AlphaFoldDB" id="V2XNG5"/>
<gene>
    <name evidence="11" type="ORF">Moror_3960</name>
</gene>